<accession>A0A4Z0YSZ8</accession>
<evidence type="ECO:0000256" key="7">
    <source>
        <dbReference type="SAM" id="SignalP"/>
    </source>
</evidence>
<dbReference type="InterPro" id="IPR012083">
    <property type="entry name" value="Arylsulfatase"/>
</dbReference>
<feature type="modified residue" description="3-oxoalanine (Cys)" evidence="6">
    <location>
        <position position="92"/>
    </location>
</feature>
<comment type="similarity">
    <text evidence="1 5">Belongs to the sulfatase family.</text>
</comment>
<dbReference type="InterPro" id="IPR000917">
    <property type="entry name" value="Sulfatase_N"/>
</dbReference>
<evidence type="ECO:0000256" key="2">
    <source>
        <dbReference type="ARBA" id="ARBA00022729"/>
    </source>
</evidence>
<evidence type="ECO:0000256" key="5">
    <source>
        <dbReference type="PIRNR" id="PIRNR000972"/>
    </source>
</evidence>
<evidence type="ECO:0000256" key="4">
    <source>
        <dbReference type="ARBA" id="ARBA00023180"/>
    </source>
</evidence>
<dbReference type="EC" id="3.1.6.1" evidence="5"/>
<comment type="caution">
    <text evidence="9">The sequence shown here is derived from an EMBL/GenBank/DDBJ whole genome shotgun (WGS) entry which is preliminary data.</text>
</comment>
<dbReference type="InterPro" id="IPR017850">
    <property type="entry name" value="Alkaline_phosphatase_core_sf"/>
</dbReference>
<evidence type="ECO:0000313" key="10">
    <source>
        <dbReference type="Proteomes" id="UP000297716"/>
    </source>
</evidence>
<comment type="catalytic activity">
    <reaction evidence="5">
        <text>an aryl sulfate + H2O = a phenol + sulfate + H(+)</text>
        <dbReference type="Rhea" id="RHEA:17261"/>
        <dbReference type="ChEBI" id="CHEBI:15377"/>
        <dbReference type="ChEBI" id="CHEBI:15378"/>
        <dbReference type="ChEBI" id="CHEBI:16189"/>
        <dbReference type="ChEBI" id="CHEBI:33853"/>
        <dbReference type="ChEBI" id="CHEBI:140317"/>
        <dbReference type="EC" id="3.1.6.1"/>
    </reaction>
</comment>
<dbReference type="Gene3D" id="3.40.720.10">
    <property type="entry name" value="Alkaline Phosphatase, subunit A"/>
    <property type="match status" value="1"/>
</dbReference>
<dbReference type="OrthoDB" id="96314at2759"/>
<dbReference type="PROSITE" id="PS00523">
    <property type="entry name" value="SULFATASE_1"/>
    <property type="match status" value="1"/>
</dbReference>
<dbReference type="SUPFAM" id="SSF53649">
    <property type="entry name" value="Alkaline phosphatase-like"/>
    <property type="match status" value="1"/>
</dbReference>
<feature type="chain" id="PRO_5021449100" description="Arylsulfatase" evidence="7">
    <location>
        <begin position="24"/>
        <end position="618"/>
    </location>
</feature>
<dbReference type="InterPro" id="IPR024607">
    <property type="entry name" value="Sulfatase_CS"/>
</dbReference>
<organism evidence="9 10">
    <name type="scientific">Xylaria hypoxylon</name>
    <dbReference type="NCBI Taxonomy" id="37992"/>
    <lineage>
        <taxon>Eukaryota</taxon>
        <taxon>Fungi</taxon>
        <taxon>Dikarya</taxon>
        <taxon>Ascomycota</taxon>
        <taxon>Pezizomycotina</taxon>
        <taxon>Sordariomycetes</taxon>
        <taxon>Xylariomycetidae</taxon>
        <taxon>Xylariales</taxon>
        <taxon>Xylariaceae</taxon>
        <taxon>Xylaria</taxon>
    </lineage>
</organism>
<keyword evidence="2 7" id="KW-0732">Signal</keyword>
<feature type="signal peptide" evidence="7">
    <location>
        <begin position="1"/>
        <end position="23"/>
    </location>
</feature>
<dbReference type="GO" id="GO:0008449">
    <property type="term" value="F:N-acetylglucosamine-6-sulfatase activity"/>
    <property type="evidence" value="ECO:0007669"/>
    <property type="project" value="TreeGrafter"/>
</dbReference>
<dbReference type="Pfam" id="PF00884">
    <property type="entry name" value="Sulfatase"/>
    <property type="match status" value="1"/>
</dbReference>
<evidence type="ECO:0000256" key="3">
    <source>
        <dbReference type="ARBA" id="ARBA00022801"/>
    </source>
</evidence>
<dbReference type="PANTHER" id="PTHR43108:SF8">
    <property type="entry name" value="SD21168P"/>
    <property type="match status" value="1"/>
</dbReference>
<dbReference type="CDD" id="cd16147">
    <property type="entry name" value="G6S"/>
    <property type="match status" value="1"/>
</dbReference>
<dbReference type="AlphaFoldDB" id="A0A4Z0YSZ8"/>
<evidence type="ECO:0000256" key="1">
    <source>
        <dbReference type="ARBA" id="ARBA00008779"/>
    </source>
</evidence>
<dbReference type="Proteomes" id="UP000297716">
    <property type="component" value="Unassembled WGS sequence"/>
</dbReference>
<proteinExistence type="inferred from homology"/>
<keyword evidence="10" id="KW-1185">Reference proteome</keyword>
<feature type="domain" description="Sulfatase N-terminal" evidence="8">
    <location>
        <begin position="48"/>
        <end position="412"/>
    </location>
</feature>
<keyword evidence="3 5" id="KW-0378">Hydrolase</keyword>
<evidence type="ECO:0000259" key="8">
    <source>
        <dbReference type="Pfam" id="PF00884"/>
    </source>
</evidence>
<keyword evidence="4" id="KW-0325">Glycoprotein</keyword>
<dbReference type="PIRSF" id="PIRSF000972">
    <property type="entry name" value="Arylsulf_plant"/>
    <property type="match status" value="1"/>
</dbReference>
<evidence type="ECO:0000313" key="9">
    <source>
        <dbReference type="EMBL" id="TGJ82210.1"/>
    </source>
</evidence>
<gene>
    <name evidence="9" type="ORF">E0Z10_g6551</name>
</gene>
<dbReference type="FunFam" id="3.40.720.10:FF:000051">
    <property type="entry name" value="Arylsulfatase"/>
    <property type="match status" value="1"/>
</dbReference>
<dbReference type="PANTHER" id="PTHR43108">
    <property type="entry name" value="N-ACETYLGLUCOSAMINE-6-SULFATASE FAMILY MEMBER"/>
    <property type="match status" value="1"/>
</dbReference>
<name>A0A4Z0YSZ8_9PEZI</name>
<dbReference type="STRING" id="37992.A0A4Z0YSZ8"/>
<protein>
    <recommendedName>
        <fullName evidence="5">Arylsulfatase</fullName>
        <shortName evidence="5">AS</shortName>
        <ecNumber evidence="5">3.1.6.1</ecNumber>
    </recommendedName>
    <alternativeName>
        <fullName evidence="5">Aryl-sulfate sulphohydrolase</fullName>
    </alternativeName>
</protein>
<dbReference type="EMBL" id="SKBN01000137">
    <property type="protein sequence ID" value="TGJ82210.1"/>
    <property type="molecule type" value="Genomic_DNA"/>
</dbReference>
<dbReference type="GO" id="GO:0005539">
    <property type="term" value="F:glycosaminoglycan binding"/>
    <property type="evidence" value="ECO:0007669"/>
    <property type="project" value="TreeGrafter"/>
</dbReference>
<dbReference type="GO" id="GO:0018958">
    <property type="term" value="P:phenol-containing compound metabolic process"/>
    <property type="evidence" value="ECO:0007669"/>
    <property type="project" value="InterPro"/>
</dbReference>
<evidence type="ECO:0000256" key="6">
    <source>
        <dbReference type="PIRSR" id="PIRSR000972-50"/>
    </source>
</evidence>
<dbReference type="GO" id="GO:0004065">
    <property type="term" value="F:arylsulfatase activity"/>
    <property type="evidence" value="ECO:0007669"/>
    <property type="project" value="UniProtKB-UniRule"/>
</dbReference>
<reference evidence="9 10" key="1">
    <citation type="submission" date="2019-03" db="EMBL/GenBank/DDBJ databases">
        <title>Draft genome sequence of Xylaria hypoxylon DSM 108379, a ubiquitous saprotrophic-parasitic fungi on hardwood.</title>
        <authorList>
            <person name="Buettner E."/>
            <person name="Leonhardt S."/>
            <person name="Gebauer A.M."/>
            <person name="Liers C."/>
            <person name="Hofrichter M."/>
            <person name="Kellner H."/>
        </authorList>
    </citation>
    <scope>NUCLEOTIDE SEQUENCE [LARGE SCALE GENOMIC DNA]</scope>
    <source>
        <strain evidence="9 10">DSM 108379</strain>
    </source>
</reference>
<sequence>MLVPATITIALQALALLADRARAVPDGDNYQVPLGTAGAGDSTAAKRPNIVFILTDDQDVQMQSLDYMPLLKKHLLDRGTFYKRHYCTTAICCPARVTLWTGRAAHNTNVTDVSPPHGGFPKFLSQGLNERYLPVWLQNEGYNTYYAGKLFNAHTTDNYNSPHAAGWNGSDFLLDPFTYSYMNSTYQRNKDPPVSYEGLYTTDVLAGKALGFLDEAASSDAPFFLGIAPVAPHCNVWENAPSDDTTGSATKDRVRVTGELKDLVFTPPIPAERHKDLFKDVKVPRTKNFNPDSPSGANWMLKLPQLGQDNIDLYDHFYRSRLRALQSVDELIEDVVERLEELGILENTYVIYTSDNGYHIGQHRLPPGKTCGIEEDINVPLIIRGPHVSQNHVTEIVTTHTDLAPTIFGLIGSRDPVDAQFDGAAIPLTPKDMAEAVTDRHEHVNVEFWGIGVDEGRIHPSTESIFTNNTYKALRIVSESWNLYYSVWCTNEHELYDLKADPGQLDNLLTLPSETGAPHTLNGHLIDKVVARLDSLLLVLKSCKEETCVRPWESLHPEWNVRSLDDALSATYDEFYLDRQVKVSFGRCELGHIPDAEGPQFDEAGLVYREGLSWSAWV</sequence>
<comment type="PTM">
    <text evidence="6">The conversion to 3-oxoalanine (also known as C-formylglycine, FGly), of a serine or cysteine residue in prokaryotes and of a cysteine residue in eukaryotes, is critical for catalytic activity.</text>
</comment>